<comment type="similarity">
    <text evidence="1 8">Belongs to the CoaE family.</text>
</comment>
<evidence type="ECO:0000256" key="7">
    <source>
        <dbReference type="ARBA" id="ARBA00022993"/>
    </source>
</evidence>
<evidence type="ECO:0000256" key="8">
    <source>
        <dbReference type="HAMAP-Rule" id="MF_00376"/>
    </source>
</evidence>
<comment type="caution">
    <text evidence="10">The sequence shown here is derived from an EMBL/GenBank/DDBJ whole genome shotgun (WGS) entry which is preliminary data.</text>
</comment>
<dbReference type="GO" id="GO:0015937">
    <property type="term" value="P:coenzyme A biosynthetic process"/>
    <property type="evidence" value="ECO:0007669"/>
    <property type="project" value="UniProtKB-UniRule"/>
</dbReference>
<evidence type="ECO:0000313" key="10">
    <source>
        <dbReference type="EMBL" id="ERK60623.1"/>
    </source>
</evidence>
<dbReference type="HOGENOM" id="CLU_057180_2_1_9"/>
<evidence type="ECO:0000256" key="9">
    <source>
        <dbReference type="NCBIfam" id="TIGR00152"/>
    </source>
</evidence>
<dbReference type="PANTHER" id="PTHR10695">
    <property type="entry name" value="DEPHOSPHO-COA KINASE-RELATED"/>
    <property type="match status" value="1"/>
</dbReference>
<feature type="binding site" evidence="8">
    <location>
        <begin position="15"/>
        <end position="20"/>
    </location>
    <ligand>
        <name>ATP</name>
        <dbReference type="ChEBI" id="CHEBI:30616"/>
    </ligand>
</feature>
<keyword evidence="4 8" id="KW-0547">Nucleotide-binding</keyword>
<evidence type="ECO:0000256" key="5">
    <source>
        <dbReference type="ARBA" id="ARBA00022777"/>
    </source>
</evidence>
<dbReference type="InterPro" id="IPR001977">
    <property type="entry name" value="Depp_CoAkinase"/>
</dbReference>
<keyword evidence="6 8" id="KW-0067">ATP-binding</keyword>
<dbReference type="InterPro" id="IPR027417">
    <property type="entry name" value="P-loop_NTPase"/>
</dbReference>
<dbReference type="FunFam" id="3.40.50.300:FF:000991">
    <property type="entry name" value="Dephospho-CoA kinase"/>
    <property type="match status" value="1"/>
</dbReference>
<proteinExistence type="inferred from homology"/>
<evidence type="ECO:0000256" key="6">
    <source>
        <dbReference type="ARBA" id="ARBA00022840"/>
    </source>
</evidence>
<evidence type="ECO:0000313" key="11">
    <source>
        <dbReference type="Proteomes" id="UP000016637"/>
    </source>
</evidence>
<dbReference type="eggNOG" id="COG0237">
    <property type="taxonomic scope" value="Bacteria"/>
</dbReference>
<dbReference type="UniPathway" id="UPA00241">
    <property type="reaction ID" value="UER00356"/>
</dbReference>
<evidence type="ECO:0000256" key="2">
    <source>
        <dbReference type="ARBA" id="ARBA00022490"/>
    </source>
</evidence>
<keyword evidence="2 8" id="KW-0963">Cytoplasm</keyword>
<comment type="subcellular location">
    <subcellularLocation>
        <location evidence="8">Cytoplasm</location>
    </subcellularLocation>
</comment>
<sequence>MEMICLNVGVTGSIACGKSAVSNYLKKLGYIVIDADKIGHEKLNSKDVVEKLVKIFGEQILDTHGVNRLKLGSLVFGNSKNLEKLNEIIHPKIKNEIRKIEKKYSKEKLVFIDVALLFEAKFSDLVDKTIVVYCDEKTQLKRLMKRNNLTKQNALRRINSQLSSKEKAKLGDYIVNNSNSLEFTYKQVDNIIEELLKGDG</sequence>
<dbReference type="Gene3D" id="3.40.50.300">
    <property type="entry name" value="P-loop containing nucleotide triphosphate hydrolases"/>
    <property type="match status" value="1"/>
</dbReference>
<name>U2S4J9_9BACL</name>
<dbReference type="EMBL" id="AWVP01000003">
    <property type="protein sequence ID" value="ERK60623.1"/>
    <property type="molecule type" value="Genomic_DNA"/>
</dbReference>
<keyword evidence="3 8" id="KW-0808">Transferase</keyword>
<dbReference type="Pfam" id="PF01121">
    <property type="entry name" value="CoaE"/>
    <property type="match status" value="1"/>
</dbReference>
<comment type="pathway">
    <text evidence="8">Cofactor biosynthesis; coenzyme A biosynthesis; CoA from (R)-pantothenate: step 5/5.</text>
</comment>
<dbReference type="PROSITE" id="PS51219">
    <property type="entry name" value="DPCK"/>
    <property type="match status" value="1"/>
</dbReference>
<dbReference type="SUPFAM" id="SSF52540">
    <property type="entry name" value="P-loop containing nucleoside triphosphate hydrolases"/>
    <property type="match status" value="1"/>
</dbReference>
<dbReference type="GO" id="GO:0004140">
    <property type="term" value="F:dephospho-CoA kinase activity"/>
    <property type="evidence" value="ECO:0007669"/>
    <property type="project" value="UniProtKB-UniRule"/>
</dbReference>
<dbReference type="GO" id="GO:0005524">
    <property type="term" value="F:ATP binding"/>
    <property type="evidence" value="ECO:0007669"/>
    <property type="project" value="UniProtKB-UniRule"/>
</dbReference>
<dbReference type="PANTHER" id="PTHR10695:SF46">
    <property type="entry name" value="BIFUNCTIONAL COENZYME A SYNTHASE-RELATED"/>
    <property type="match status" value="1"/>
</dbReference>
<dbReference type="EC" id="2.7.1.24" evidence="8 9"/>
<dbReference type="HAMAP" id="MF_00376">
    <property type="entry name" value="Dephospho_CoA_kinase"/>
    <property type="match status" value="1"/>
</dbReference>
<dbReference type="CDD" id="cd02022">
    <property type="entry name" value="DPCK"/>
    <property type="match status" value="1"/>
</dbReference>
<comment type="function">
    <text evidence="8">Catalyzes the phosphorylation of the 3'-hydroxyl group of dephosphocoenzyme A to form coenzyme A.</text>
</comment>
<reference evidence="10 11" key="1">
    <citation type="submission" date="2013-08" db="EMBL/GenBank/DDBJ databases">
        <authorList>
            <person name="Weinstock G."/>
            <person name="Sodergren E."/>
            <person name="Wylie T."/>
            <person name="Fulton L."/>
            <person name="Fulton R."/>
            <person name="Fronick C."/>
            <person name="O'Laughlin M."/>
            <person name="Godfrey J."/>
            <person name="Miner T."/>
            <person name="Herter B."/>
            <person name="Appelbaum E."/>
            <person name="Cordes M."/>
            <person name="Lek S."/>
            <person name="Wollam A."/>
            <person name="Pepin K.H."/>
            <person name="Palsikar V.B."/>
            <person name="Mitreva M."/>
            <person name="Wilson R.K."/>
        </authorList>
    </citation>
    <scope>NUCLEOTIDE SEQUENCE [LARGE SCALE GENOMIC DNA]</scope>
    <source>
        <strain evidence="10 11">ATCC 700627</strain>
    </source>
</reference>
<organism evidence="10 11">
    <name type="scientific">Gemella bergeri ATCC 700627</name>
    <dbReference type="NCBI Taxonomy" id="1321820"/>
    <lineage>
        <taxon>Bacteria</taxon>
        <taxon>Bacillati</taxon>
        <taxon>Bacillota</taxon>
        <taxon>Bacilli</taxon>
        <taxon>Bacillales</taxon>
        <taxon>Gemellaceae</taxon>
        <taxon>Gemella</taxon>
    </lineage>
</organism>
<dbReference type="AlphaFoldDB" id="U2S4J9"/>
<evidence type="ECO:0000256" key="1">
    <source>
        <dbReference type="ARBA" id="ARBA00009018"/>
    </source>
</evidence>
<dbReference type="Proteomes" id="UP000016637">
    <property type="component" value="Unassembled WGS sequence"/>
</dbReference>
<accession>U2S4J9</accession>
<gene>
    <name evidence="8" type="primary">coaE</name>
    <name evidence="10" type="ORF">HMPREF1983_00045</name>
</gene>
<keyword evidence="7 8" id="KW-0173">Coenzyme A biosynthesis</keyword>
<dbReference type="NCBIfam" id="TIGR00152">
    <property type="entry name" value="dephospho-CoA kinase"/>
    <property type="match status" value="1"/>
</dbReference>
<protein>
    <recommendedName>
        <fullName evidence="8 9">Dephospho-CoA kinase</fullName>
        <ecNumber evidence="8 9">2.7.1.24</ecNumber>
    </recommendedName>
    <alternativeName>
        <fullName evidence="8">Dephosphocoenzyme A kinase</fullName>
    </alternativeName>
</protein>
<dbReference type="GO" id="GO:0005737">
    <property type="term" value="C:cytoplasm"/>
    <property type="evidence" value="ECO:0007669"/>
    <property type="project" value="UniProtKB-SubCell"/>
</dbReference>
<keyword evidence="11" id="KW-1185">Reference proteome</keyword>
<comment type="catalytic activity">
    <reaction evidence="8">
        <text>3'-dephospho-CoA + ATP = ADP + CoA + H(+)</text>
        <dbReference type="Rhea" id="RHEA:18245"/>
        <dbReference type="ChEBI" id="CHEBI:15378"/>
        <dbReference type="ChEBI" id="CHEBI:30616"/>
        <dbReference type="ChEBI" id="CHEBI:57287"/>
        <dbReference type="ChEBI" id="CHEBI:57328"/>
        <dbReference type="ChEBI" id="CHEBI:456216"/>
        <dbReference type="EC" id="2.7.1.24"/>
    </reaction>
</comment>
<keyword evidence="5 8" id="KW-0418">Kinase</keyword>
<dbReference type="PATRIC" id="fig|1321820.3.peg.45"/>
<evidence type="ECO:0000256" key="3">
    <source>
        <dbReference type="ARBA" id="ARBA00022679"/>
    </source>
</evidence>
<evidence type="ECO:0000256" key="4">
    <source>
        <dbReference type="ARBA" id="ARBA00022741"/>
    </source>
</evidence>